<name>T0ZSC2_9ZZZZ</name>
<feature type="non-terminal residue" evidence="1">
    <location>
        <position position="216"/>
    </location>
</feature>
<organism evidence="1">
    <name type="scientific">mine drainage metagenome</name>
    <dbReference type="NCBI Taxonomy" id="410659"/>
    <lineage>
        <taxon>unclassified sequences</taxon>
        <taxon>metagenomes</taxon>
        <taxon>ecological metagenomes</taxon>
    </lineage>
</organism>
<dbReference type="EMBL" id="AUZZ01006051">
    <property type="protein sequence ID" value="EQD47563.1"/>
    <property type="molecule type" value="Genomic_DNA"/>
</dbReference>
<feature type="non-terminal residue" evidence="1">
    <location>
        <position position="1"/>
    </location>
</feature>
<protein>
    <submittedName>
        <fullName evidence="1">Thermopsin</fullName>
    </submittedName>
</protein>
<reference evidence="1" key="2">
    <citation type="journal article" date="2014" name="ISME J.">
        <title>Microbial stratification in low pH oxic and suboxic macroscopic growths along an acid mine drainage.</title>
        <authorList>
            <person name="Mendez-Garcia C."/>
            <person name="Mesa V."/>
            <person name="Sprenger R.R."/>
            <person name="Richter M."/>
            <person name="Diez M.S."/>
            <person name="Solano J."/>
            <person name="Bargiela R."/>
            <person name="Golyshina O.V."/>
            <person name="Manteca A."/>
            <person name="Ramos J.L."/>
            <person name="Gallego J.R."/>
            <person name="Llorente I."/>
            <person name="Martins Dos Santos V.A."/>
            <person name="Jensen O.N."/>
            <person name="Pelaez A.I."/>
            <person name="Sanchez J."/>
            <person name="Ferrer M."/>
        </authorList>
    </citation>
    <scope>NUCLEOTIDE SEQUENCE</scope>
</reference>
<sequence>TSRRITFVEPNGTYSWSIGPIAGYRTSAYSGTVAVRGANVTLNSTWAEVTYGLRFTATGLPSGTPWWLNVTGGASYGTNSTVLNFTEPNGTYHYTVASARPGFQAPGGTITVAGANVTGTIGFAAVTYSIAFTERGLASGTNWSVTLGNQSANSTGSTITFSVANGTYNWSIGPVPGYRANRTHGSVVINGSRTTIPLNWTAVTYTVHVQAMGLPN</sequence>
<reference evidence="1" key="1">
    <citation type="submission" date="2013-08" db="EMBL/GenBank/DDBJ databases">
        <authorList>
            <person name="Mendez C."/>
            <person name="Richter M."/>
            <person name="Ferrer M."/>
            <person name="Sanchez J."/>
        </authorList>
    </citation>
    <scope>NUCLEOTIDE SEQUENCE</scope>
</reference>
<comment type="caution">
    <text evidence="1">The sequence shown here is derived from an EMBL/GenBank/DDBJ whole genome shotgun (WGS) entry which is preliminary data.</text>
</comment>
<gene>
    <name evidence="1" type="ORF">B2A_08401</name>
</gene>
<accession>T0ZSC2</accession>
<dbReference type="AlphaFoldDB" id="T0ZSC2"/>
<proteinExistence type="predicted"/>
<evidence type="ECO:0000313" key="1">
    <source>
        <dbReference type="EMBL" id="EQD47563.1"/>
    </source>
</evidence>